<reference evidence="2 3" key="1">
    <citation type="journal article" date="2012" name="PLoS Pathog.">
        <title>Diverse lifestyles and strategies of plant pathogenesis encoded in the genomes of eighteen Dothideomycetes fungi.</title>
        <authorList>
            <person name="Ohm R.A."/>
            <person name="Feau N."/>
            <person name="Henrissat B."/>
            <person name="Schoch C.L."/>
            <person name="Horwitz B.A."/>
            <person name="Barry K.W."/>
            <person name="Condon B.J."/>
            <person name="Copeland A.C."/>
            <person name="Dhillon B."/>
            <person name="Glaser F."/>
            <person name="Hesse C.N."/>
            <person name="Kosti I."/>
            <person name="LaButti K."/>
            <person name="Lindquist E.A."/>
            <person name="Lucas S."/>
            <person name="Salamov A.A."/>
            <person name="Bradshaw R.E."/>
            <person name="Ciuffetti L."/>
            <person name="Hamelin R.C."/>
            <person name="Kema G.H.J."/>
            <person name="Lawrence C."/>
            <person name="Scott J.A."/>
            <person name="Spatafora J.W."/>
            <person name="Turgeon B.G."/>
            <person name="de Wit P.J.G.M."/>
            <person name="Zhong S."/>
            <person name="Goodwin S.B."/>
            <person name="Grigoriev I.V."/>
        </authorList>
    </citation>
    <scope>NUCLEOTIDE SEQUENCE [LARGE SCALE GENOMIC DNA]</scope>
    <source>
        <strain evidence="2 3">CIRAD86</strain>
    </source>
</reference>
<name>M2ZD65_PSEFD</name>
<gene>
    <name evidence="2" type="ORF">MYCFIDRAFT_84736</name>
</gene>
<sequence length="112" mass="12360">MENVLAGSFQMKRLVFAGYVLQGGQVQIDVSKLEARNAWIGSEPRGTTAPLVCKHLWTAMRIASPIYASSVSHMKTLSDEDSFKMKTPMQAKLSSAQLSSEKKTAKHSSWQT</sequence>
<accession>M2ZD65</accession>
<organism evidence="2 3">
    <name type="scientific">Pseudocercospora fijiensis (strain CIRAD86)</name>
    <name type="common">Black leaf streak disease fungus</name>
    <name type="synonym">Mycosphaerella fijiensis</name>
    <dbReference type="NCBI Taxonomy" id="383855"/>
    <lineage>
        <taxon>Eukaryota</taxon>
        <taxon>Fungi</taxon>
        <taxon>Dikarya</taxon>
        <taxon>Ascomycota</taxon>
        <taxon>Pezizomycotina</taxon>
        <taxon>Dothideomycetes</taxon>
        <taxon>Dothideomycetidae</taxon>
        <taxon>Mycosphaerellales</taxon>
        <taxon>Mycosphaerellaceae</taxon>
        <taxon>Pseudocercospora</taxon>
    </lineage>
</organism>
<dbReference type="EMBL" id="KB446571">
    <property type="protein sequence ID" value="EME77064.1"/>
    <property type="molecule type" value="Genomic_DNA"/>
</dbReference>
<keyword evidence="3" id="KW-1185">Reference proteome</keyword>
<evidence type="ECO:0000256" key="1">
    <source>
        <dbReference type="SAM" id="MobiDB-lite"/>
    </source>
</evidence>
<evidence type="ECO:0000313" key="2">
    <source>
        <dbReference type="EMBL" id="EME77064.1"/>
    </source>
</evidence>
<dbReference type="HOGENOM" id="CLU_2146954_0_0_1"/>
<dbReference type="VEuPathDB" id="FungiDB:MYCFIDRAFT_84736"/>
<protein>
    <submittedName>
        <fullName evidence="2">Uncharacterized protein</fullName>
    </submittedName>
</protein>
<evidence type="ECO:0000313" key="3">
    <source>
        <dbReference type="Proteomes" id="UP000016932"/>
    </source>
</evidence>
<feature type="region of interest" description="Disordered" evidence="1">
    <location>
        <begin position="93"/>
        <end position="112"/>
    </location>
</feature>
<dbReference type="AlphaFoldDB" id="M2ZD65"/>
<dbReference type="RefSeq" id="XP_007932389.1">
    <property type="nucleotide sequence ID" value="XM_007934198.1"/>
</dbReference>
<dbReference type="KEGG" id="pfj:MYCFIDRAFT_84736"/>
<dbReference type="Proteomes" id="UP000016932">
    <property type="component" value="Unassembled WGS sequence"/>
</dbReference>
<proteinExistence type="predicted"/>
<dbReference type="GeneID" id="19342246"/>